<evidence type="ECO:0008006" key="4">
    <source>
        <dbReference type="Google" id="ProtNLM"/>
    </source>
</evidence>
<feature type="region of interest" description="Disordered" evidence="1">
    <location>
        <begin position="357"/>
        <end position="407"/>
    </location>
</feature>
<dbReference type="STRING" id="71784.A0A1Y2AVH4"/>
<proteinExistence type="predicted"/>
<dbReference type="Proteomes" id="UP000193986">
    <property type="component" value="Unassembled WGS sequence"/>
</dbReference>
<dbReference type="AlphaFoldDB" id="A0A1Y2AVH4"/>
<feature type="compositionally biased region" description="Low complexity" evidence="1">
    <location>
        <begin position="74"/>
        <end position="83"/>
    </location>
</feature>
<feature type="region of interest" description="Disordered" evidence="1">
    <location>
        <begin position="216"/>
        <end position="235"/>
    </location>
</feature>
<accession>A0A1Y2AVH4</accession>
<reference evidence="2 3" key="1">
    <citation type="submission" date="2016-07" db="EMBL/GenBank/DDBJ databases">
        <title>Pervasive Adenine N6-methylation of Active Genes in Fungi.</title>
        <authorList>
            <consortium name="DOE Joint Genome Institute"/>
            <person name="Mondo S.J."/>
            <person name="Dannebaum R.O."/>
            <person name="Kuo R.C."/>
            <person name="Labutti K."/>
            <person name="Haridas S."/>
            <person name="Kuo A."/>
            <person name="Salamov A."/>
            <person name="Ahrendt S.R."/>
            <person name="Lipzen A."/>
            <person name="Sullivan W."/>
            <person name="Andreopoulos W.B."/>
            <person name="Clum A."/>
            <person name="Lindquist E."/>
            <person name="Daum C."/>
            <person name="Ramamoorthy G.K."/>
            <person name="Gryganskyi A."/>
            <person name="Culley D."/>
            <person name="Magnuson J.K."/>
            <person name="James T.Y."/>
            <person name="O'Malley M.A."/>
            <person name="Stajich J.E."/>
            <person name="Spatafora J.W."/>
            <person name="Visel A."/>
            <person name="Grigoriev I.V."/>
        </authorList>
    </citation>
    <scope>NUCLEOTIDE SEQUENCE [LARGE SCALE GENOMIC DNA]</scope>
    <source>
        <strain evidence="2 3">68-887.2</strain>
    </source>
</reference>
<feature type="compositionally biased region" description="Low complexity" evidence="1">
    <location>
        <begin position="357"/>
        <end position="374"/>
    </location>
</feature>
<feature type="compositionally biased region" description="Low complexity" evidence="1">
    <location>
        <begin position="468"/>
        <end position="483"/>
    </location>
</feature>
<feature type="compositionally biased region" description="Gly residues" evidence="1">
    <location>
        <begin position="7"/>
        <end position="30"/>
    </location>
</feature>
<dbReference type="OrthoDB" id="2565173at2759"/>
<feature type="region of interest" description="Disordered" evidence="1">
    <location>
        <begin position="1"/>
        <end position="99"/>
    </location>
</feature>
<evidence type="ECO:0000256" key="1">
    <source>
        <dbReference type="SAM" id="MobiDB-lite"/>
    </source>
</evidence>
<comment type="caution">
    <text evidence="2">The sequence shown here is derived from an EMBL/GenBank/DDBJ whole genome shotgun (WGS) entry which is preliminary data.</text>
</comment>
<evidence type="ECO:0000313" key="3">
    <source>
        <dbReference type="Proteomes" id="UP000193986"/>
    </source>
</evidence>
<organism evidence="2 3">
    <name type="scientific">Naematelia encephala</name>
    <dbReference type="NCBI Taxonomy" id="71784"/>
    <lineage>
        <taxon>Eukaryota</taxon>
        <taxon>Fungi</taxon>
        <taxon>Dikarya</taxon>
        <taxon>Basidiomycota</taxon>
        <taxon>Agaricomycotina</taxon>
        <taxon>Tremellomycetes</taxon>
        <taxon>Tremellales</taxon>
        <taxon>Naemateliaceae</taxon>
        <taxon>Naematelia</taxon>
    </lineage>
</organism>
<gene>
    <name evidence="2" type="ORF">BCR39DRAFT_255431</name>
</gene>
<feature type="compositionally biased region" description="Basic and acidic residues" evidence="1">
    <location>
        <begin position="55"/>
        <end position="67"/>
    </location>
</feature>
<dbReference type="EMBL" id="MCFC01000047">
    <property type="protein sequence ID" value="ORY26476.1"/>
    <property type="molecule type" value="Genomic_DNA"/>
</dbReference>
<evidence type="ECO:0000313" key="2">
    <source>
        <dbReference type="EMBL" id="ORY26476.1"/>
    </source>
</evidence>
<feature type="region of interest" description="Disordered" evidence="1">
    <location>
        <begin position="465"/>
        <end position="484"/>
    </location>
</feature>
<sequence length="542" mass="57703">MSEYWRGRGGPRGGPRGGFRGRGRGFGPAGFGQHPLGQGTELTDPEPETGGSKLAMDREIELEEARKVARQRAIEQQAQQTEQVDSESQAESVEPAPVPPASFAERKWGHEAFESIQAVQQFQAARGRGRGRGRGALFPRGGFVPRGNAPRPFSPHASAQPFVPTAIAQPIKLPDHSTTPPSGLTENSATQPTADELLPEAEHLVKVRLPGLEMASHLPLSPEPPRPAETTPNGATVLYRTPAQPAEESSVRLAQPAASSSNGHLAISRLNGSSPAPFINGHIAELAQASPQFASITGSENGSISSAGHVPPQAYLPPGIGVTSSGEYFNVANGAPVNFRPAQPPAAQTARPYYPRAYPSQQQPQFYPQQSYSPDPFNPTQQHAHRASISSNGPIQSPQGVYMNDGRGSPFGNPYSAAGMAMAVPFVPARSSMKITIRKPDTATSDAGSAAVEGDASSAYAGFENEAQQQQQQQQQHQQQQQQYFAQHYNPYAAFDGQQGQVQGQDGVYYGDGYGWQAAQQGQHGYGETGVGYGYEGGYPGF</sequence>
<protein>
    <recommendedName>
        <fullName evidence="4">Btz domain-containing protein</fullName>
    </recommendedName>
</protein>
<dbReference type="InParanoid" id="A0A1Y2AVH4"/>
<name>A0A1Y2AVH4_9TREE</name>
<keyword evidence="3" id="KW-1185">Reference proteome</keyword>
<feature type="compositionally biased region" description="Polar residues" evidence="1">
    <location>
        <begin position="378"/>
        <end position="399"/>
    </location>
</feature>